<keyword evidence="1" id="KW-0808">Transferase</keyword>
<dbReference type="GO" id="GO:0005829">
    <property type="term" value="C:cytosol"/>
    <property type="evidence" value="ECO:0007669"/>
    <property type="project" value="TreeGrafter"/>
</dbReference>
<dbReference type="GO" id="GO:0033785">
    <property type="term" value="F:heptose 7-phosphate kinase activity"/>
    <property type="evidence" value="ECO:0007669"/>
    <property type="project" value="TreeGrafter"/>
</dbReference>
<proteinExistence type="predicted"/>
<dbReference type="InterPro" id="IPR011611">
    <property type="entry name" value="PfkB_dom"/>
</dbReference>
<keyword evidence="2 4" id="KW-0418">Kinase</keyword>
<dbReference type="GO" id="GO:0033786">
    <property type="term" value="F:heptose-1-phosphate adenylyltransferase activity"/>
    <property type="evidence" value="ECO:0007669"/>
    <property type="project" value="TreeGrafter"/>
</dbReference>
<dbReference type="EMBL" id="QRHL01000002">
    <property type="protein sequence ID" value="RHF74285.1"/>
    <property type="molecule type" value="Genomic_DNA"/>
</dbReference>
<dbReference type="RefSeq" id="WP_005883356.1">
    <property type="nucleotide sequence ID" value="NZ_CABMMQ010000001.1"/>
</dbReference>
<accession>A0A414Q0F7</accession>
<dbReference type="CDD" id="cd01172">
    <property type="entry name" value="RfaE_like"/>
    <property type="match status" value="1"/>
</dbReference>
<dbReference type="GeneID" id="62762668"/>
<evidence type="ECO:0000313" key="5">
    <source>
        <dbReference type="Proteomes" id="UP000284676"/>
    </source>
</evidence>
<feature type="domain" description="Carbohydrate kinase PfkB" evidence="3">
    <location>
        <begin position="18"/>
        <end position="311"/>
    </location>
</feature>
<reference evidence="4 5" key="1">
    <citation type="submission" date="2018-08" db="EMBL/GenBank/DDBJ databases">
        <title>A genome reference for cultivated species of the human gut microbiota.</title>
        <authorList>
            <person name="Zou Y."/>
            <person name="Xue W."/>
            <person name="Luo G."/>
        </authorList>
    </citation>
    <scope>NUCLEOTIDE SEQUENCE [LARGE SCALE GENOMIC DNA]</scope>
    <source>
        <strain evidence="4 5">AM25-1</strain>
    </source>
</reference>
<evidence type="ECO:0000256" key="1">
    <source>
        <dbReference type="ARBA" id="ARBA00022679"/>
    </source>
</evidence>
<organism evidence="4 5">
    <name type="scientific">Fusobacterium mortiferum</name>
    <dbReference type="NCBI Taxonomy" id="850"/>
    <lineage>
        <taxon>Bacteria</taxon>
        <taxon>Fusobacteriati</taxon>
        <taxon>Fusobacteriota</taxon>
        <taxon>Fusobacteriia</taxon>
        <taxon>Fusobacteriales</taxon>
        <taxon>Fusobacteriaceae</taxon>
        <taxon>Fusobacterium</taxon>
    </lineage>
</organism>
<evidence type="ECO:0000259" key="3">
    <source>
        <dbReference type="Pfam" id="PF00294"/>
    </source>
</evidence>
<dbReference type="PANTHER" id="PTHR46969">
    <property type="entry name" value="BIFUNCTIONAL PROTEIN HLDE"/>
    <property type="match status" value="1"/>
</dbReference>
<protein>
    <submittedName>
        <fullName evidence="4">D-glycero-beta-D-manno-heptose-7-phosphate kinase</fullName>
    </submittedName>
</protein>
<dbReference type="Pfam" id="PF00294">
    <property type="entry name" value="PfkB"/>
    <property type="match status" value="1"/>
</dbReference>
<dbReference type="SUPFAM" id="SSF53613">
    <property type="entry name" value="Ribokinase-like"/>
    <property type="match status" value="1"/>
</dbReference>
<dbReference type="InterPro" id="IPR029056">
    <property type="entry name" value="Ribokinase-like"/>
</dbReference>
<dbReference type="NCBIfam" id="TIGR02198">
    <property type="entry name" value="rfaE_dom_I"/>
    <property type="match status" value="1"/>
</dbReference>
<dbReference type="AlphaFoldDB" id="A0A414Q0F7"/>
<sequence length="332" mass="36685">MKNRLDLPKILESFKNIKIGVVGDLMLDDYIIGVVDRISPEAPVPVVNVKEERFVLGGAANVVNNLSVLGAQTICFGVIGADDNGDRLLRTFNEKGIDSTGIIRTKDIPTIVKRRILAGNQQLLRIDWEKAEPISKELEDLLLENFNSKIDSLDAIILSDYDKGVLTPRVAKEIVKICREKNKIVTVDPKPKNAMNYIGATSMTPNRKEAMECLGKSKVTDFESLGKELKEKLQLDNLLLTRSEEGMSLFLDKVINIPTFAKEVYDVTGAGDTVISVFTLASAAGVDWHESAKIANTAAGVVVGKMGTSTVTKEEILEFYNQIYERWECHNA</sequence>
<gene>
    <name evidence="4" type="primary">rfaE1</name>
    <name evidence="4" type="ORF">DW663_02120</name>
</gene>
<dbReference type="FunFam" id="3.40.1190.20:FF:000002">
    <property type="entry name" value="Bifunctional protein HldE"/>
    <property type="match status" value="1"/>
</dbReference>
<evidence type="ECO:0000313" key="4">
    <source>
        <dbReference type="EMBL" id="RHF74285.1"/>
    </source>
</evidence>
<dbReference type="Proteomes" id="UP000284676">
    <property type="component" value="Unassembled WGS sequence"/>
</dbReference>
<comment type="caution">
    <text evidence="4">The sequence shown here is derived from an EMBL/GenBank/DDBJ whole genome shotgun (WGS) entry which is preliminary data.</text>
</comment>
<dbReference type="Gene3D" id="3.40.1190.20">
    <property type="match status" value="1"/>
</dbReference>
<evidence type="ECO:0000256" key="2">
    <source>
        <dbReference type="ARBA" id="ARBA00022777"/>
    </source>
</evidence>
<dbReference type="GO" id="GO:0016773">
    <property type="term" value="F:phosphotransferase activity, alcohol group as acceptor"/>
    <property type="evidence" value="ECO:0007669"/>
    <property type="project" value="InterPro"/>
</dbReference>
<name>A0A414Q0F7_FUSMR</name>
<dbReference type="InterPro" id="IPR011913">
    <property type="entry name" value="RfaE_dom_I"/>
</dbReference>
<dbReference type="PANTHER" id="PTHR46969:SF1">
    <property type="entry name" value="BIFUNCTIONAL PROTEIN HLDE"/>
    <property type="match status" value="1"/>
</dbReference>